<sequence>MKGLFTVYFLVKIDTIKMDNLANAYSVAIDTTTFEAGAGKEYQPLYPTPAPLKNVLPTNMPTNTAIGIINFFILLPRTLTTDTAATRTVPAAIIRRAG</sequence>
<name>A0A2K1QEB6_9GAMM</name>
<dbReference type="AlphaFoldDB" id="A0A2K1QEB6"/>
<comment type="caution">
    <text evidence="1">The sequence shown here is derived from an EMBL/GenBank/DDBJ whole genome shotgun (WGS) entry which is preliminary data.</text>
</comment>
<keyword evidence="2" id="KW-1185">Reference proteome</keyword>
<accession>A0A2K1QEB6</accession>
<protein>
    <submittedName>
        <fullName evidence="1">Uncharacterized protein</fullName>
    </submittedName>
</protein>
<gene>
    <name evidence="1" type="ORF">COO59_00695</name>
</gene>
<dbReference type="Proteomes" id="UP000236345">
    <property type="component" value="Unassembled WGS sequence"/>
</dbReference>
<evidence type="ECO:0000313" key="2">
    <source>
        <dbReference type="Proteomes" id="UP000236345"/>
    </source>
</evidence>
<reference evidence="2" key="1">
    <citation type="submission" date="2017-09" db="EMBL/GenBank/DDBJ databases">
        <authorList>
            <person name="Palmer M."/>
            <person name="Steenkamp E.T."/>
            <person name="Coetzee M.P."/>
            <person name="Avontuur J.R."/>
            <person name="Van Zyl E."/>
            <person name="Chan W.-Y."/>
            <person name="Blom J."/>
            <person name="Venter S.N."/>
        </authorList>
    </citation>
    <scope>NUCLEOTIDE SEQUENCE [LARGE SCALE GENOMIC DNA]</scope>
    <source>
        <strain evidence="2">QC88-366</strain>
    </source>
</reference>
<dbReference type="EMBL" id="NWUO01000001">
    <property type="protein sequence ID" value="PNS13369.1"/>
    <property type="molecule type" value="Genomic_DNA"/>
</dbReference>
<organism evidence="1 2">
    <name type="scientific">Mixta theicola</name>
    <dbReference type="NCBI Taxonomy" id="1458355"/>
    <lineage>
        <taxon>Bacteria</taxon>
        <taxon>Pseudomonadati</taxon>
        <taxon>Pseudomonadota</taxon>
        <taxon>Gammaproteobacteria</taxon>
        <taxon>Enterobacterales</taxon>
        <taxon>Erwiniaceae</taxon>
        <taxon>Mixta</taxon>
    </lineage>
</organism>
<evidence type="ECO:0000313" key="1">
    <source>
        <dbReference type="EMBL" id="PNS13369.1"/>
    </source>
</evidence>
<proteinExistence type="predicted"/>